<evidence type="ECO:0000313" key="8">
    <source>
        <dbReference type="Proteomes" id="UP000236742"/>
    </source>
</evidence>
<keyword evidence="8" id="KW-1185">Reference proteome</keyword>
<keyword evidence="2" id="KW-0489">Methyltransferase</keyword>
<evidence type="ECO:0000313" key="7">
    <source>
        <dbReference type="EMBL" id="SEG32260.1"/>
    </source>
</evidence>
<evidence type="ECO:0000256" key="1">
    <source>
        <dbReference type="ARBA" id="ARBA00011900"/>
    </source>
</evidence>
<dbReference type="Pfam" id="PF22837">
    <property type="entry name" value="M_Eco57I_C"/>
    <property type="match status" value="1"/>
</dbReference>
<dbReference type="PANTHER" id="PTHR33841:SF5">
    <property type="entry name" value="DNA METHYLASE (MODIFICATION METHYLASE) (METHYLTRANSFERASE)-RELATED"/>
    <property type="match status" value="1"/>
</dbReference>
<feature type="domain" description="Type II methyltransferase M.Eco57I C-terminal" evidence="6">
    <location>
        <begin position="484"/>
        <end position="609"/>
    </location>
</feature>
<keyword evidence="3" id="KW-0808">Transferase</keyword>
<dbReference type="InterPro" id="IPR054520">
    <property type="entry name" value="M_Eco57I_C"/>
</dbReference>
<evidence type="ECO:0000256" key="4">
    <source>
        <dbReference type="ARBA" id="ARBA00022691"/>
    </source>
</evidence>
<keyword evidence="4" id="KW-0949">S-adenosyl-L-methionine</keyword>
<dbReference type="Proteomes" id="UP000236742">
    <property type="component" value="Unassembled WGS sequence"/>
</dbReference>
<comment type="catalytic activity">
    <reaction evidence="5">
        <text>a 2'-deoxyadenosine in DNA + S-adenosyl-L-methionine = an N(6)-methyl-2'-deoxyadenosine in DNA + S-adenosyl-L-homocysteine + H(+)</text>
        <dbReference type="Rhea" id="RHEA:15197"/>
        <dbReference type="Rhea" id="RHEA-COMP:12418"/>
        <dbReference type="Rhea" id="RHEA-COMP:12419"/>
        <dbReference type="ChEBI" id="CHEBI:15378"/>
        <dbReference type="ChEBI" id="CHEBI:57856"/>
        <dbReference type="ChEBI" id="CHEBI:59789"/>
        <dbReference type="ChEBI" id="CHEBI:90615"/>
        <dbReference type="ChEBI" id="CHEBI:90616"/>
        <dbReference type="EC" id="2.1.1.72"/>
    </reaction>
</comment>
<sequence length="645" mass="69990">MAGHGDLLDAVHEAAARVGATLSRIDGIEIDPATAEFCEYRLRTLAGPGDAAPRIICGDAFDRRSYEGLGVEPYDLVITNPPYVRYQSLNGRADKVRRGLLAAADELLDGEARAIWTALAAGYSGLADLSVPAWLLSALRVRPGGRLALVVPATWRSRAYGDVIRYLLLRCFAVEIIVEDTQPGWFSDALVRTHLVIARRLSDDDLAVPLSARERWTDARWIQVAPAAADDMSLVGAAFPDVDPEAAFASWVYSGREQRLGIDSRDFSFAAEWAALRGTAGNRPWFAELEPGGRDLPLRATGAASGPPVPEAMLDLLPEEFDGSVLCSLEELGLHVGQGLRTGCNRFFYCRALHESDSATIEVELDAAYGSSVLAVPRDAVRPVLHRQAELEGWRNGHIPATRVLDLRGWILPEDAEAARAAQRSYEIAGIAPPRQMPTALAEFVRRAAAQPLGAGEAAKPVCELSAVRTNVRAARPAAPPRFWYMLPDFTRRHLPHAFVPRIIHGSPQVYRNSEEPIVIDANFSTFWPDDDGWSPGSLAAFLNSAWCKAAMEAVGTPLGGGALKLEAVHLRVMPVPRLSRAAIDEIDTVCAAQQSEERTRQAIDRIILRALLGTTTSAAALDRLAQDLYGRLSDMGAARQRGAA</sequence>
<dbReference type="SUPFAM" id="SSF53335">
    <property type="entry name" value="S-adenosyl-L-methionine-dependent methyltransferases"/>
    <property type="match status" value="1"/>
</dbReference>
<dbReference type="InterPro" id="IPR029063">
    <property type="entry name" value="SAM-dependent_MTases_sf"/>
</dbReference>
<dbReference type="EC" id="2.1.1.72" evidence="1"/>
<accession>A0A1H5Z8B5</accession>
<dbReference type="GO" id="GO:0009007">
    <property type="term" value="F:site-specific DNA-methyltransferase (adenine-specific) activity"/>
    <property type="evidence" value="ECO:0007669"/>
    <property type="project" value="UniProtKB-EC"/>
</dbReference>
<name>A0A1H5Z8B5_9RHOB</name>
<evidence type="ECO:0000256" key="5">
    <source>
        <dbReference type="ARBA" id="ARBA00047942"/>
    </source>
</evidence>
<dbReference type="InterPro" id="IPR050953">
    <property type="entry name" value="N4_N6_ade-DNA_methylase"/>
</dbReference>
<dbReference type="EMBL" id="FNVD01000031">
    <property type="protein sequence ID" value="SEG32260.1"/>
    <property type="molecule type" value="Genomic_DNA"/>
</dbReference>
<organism evidence="7 8">
    <name type="scientific">Jhaorihella thermophila</name>
    <dbReference type="NCBI Taxonomy" id="488547"/>
    <lineage>
        <taxon>Bacteria</taxon>
        <taxon>Pseudomonadati</taxon>
        <taxon>Pseudomonadota</taxon>
        <taxon>Alphaproteobacteria</taxon>
        <taxon>Rhodobacterales</taxon>
        <taxon>Paracoccaceae</taxon>
        <taxon>Jhaorihella</taxon>
    </lineage>
</organism>
<dbReference type="PROSITE" id="PS00092">
    <property type="entry name" value="N6_MTASE"/>
    <property type="match status" value="1"/>
</dbReference>
<evidence type="ECO:0000256" key="2">
    <source>
        <dbReference type="ARBA" id="ARBA00022603"/>
    </source>
</evidence>
<evidence type="ECO:0000256" key="3">
    <source>
        <dbReference type="ARBA" id="ARBA00022679"/>
    </source>
</evidence>
<dbReference type="InterPro" id="IPR002052">
    <property type="entry name" value="DNA_methylase_N6_adenine_CS"/>
</dbReference>
<dbReference type="Gene3D" id="3.40.50.150">
    <property type="entry name" value="Vaccinia Virus protein VP39"/>
    <property type="match status" value="1"/>
</dbReference>
<protein>
    <recommendedName>
        <fullName evidence="1">site-specific DNA-methyltransferase (adenine-specific)</fullName>
        <ecNumber evidence="1">2.1.1.72</ecNumber>
    </recommendedName>
</protein>
<evidence type="ECO:0000259" key="6">
    <source>
        <dbReference type="Pfam" id="PF22837"/>
    </source>
</evidence>
<gene>
    <name evidence="7" type="ORF">SAMN05421751_1312</name>
</gene>
<dbReference type="AlphaFoldDB" id="A0A1H5Z8B5"/>
<proteinExistence type="predicted"/>
<reference evidence="7 8" key="1">
    <citation type="submission" date="2016-10" db="EMBL/GenBank/DDBJ databases">
        <authorList>
            <person name="de Groot N.N."/>
        </authorList>
    </citation>
    <scope>NUCLEOTIDE SEQUENCE [LARGE SCALE GENOMIC DNA]</scope>
    <source>
        <strain evidence="7 8">DSM 23413</strain>
    </source>
</reference>
<dbReference type="GO" id="GO:0003676">
    <property type="term" value="F:nucleic acid binding"/>
    <property type="evidence" value="ECO:0007669"/>
    <property type="project" value="InterPro"/>
</dbReference>
<dbReference type="GO" id="GO:0032259">
    <property type="term" value="P:methylation"/>
    <property type="evidence" value="ECO:0007669"/>
    <property type="project" value="UniProtKB-KW"/>
</dbReference>
<dbReference type="PANTHER" id="PTHR33841">
    <property type="entry name" value="DNA METHYLTRANSFERASE YEEA-RELATED"/>
    <property type="match status" value="1"/>
</dbReference>